<comment type="caution">
    <text evidence="8">The sequence shown here is derived from an EMBL/GenBank/DDBJ whole genome shotgun (WGS) entry which is preliminary data.</text>
</comment>
<proteinExistence type="predicted"/>
<dbReference type="AlphaFoldDB" id="A0A4R1QMM2"/>
<dbReference type="PROSITE" id="PS00092">
    <property type="entry name" value="N6_MTASE"/>
    <property type="match status" value="1"/>
</dbReference>
<dbReference type="PANTHER" id="PTHR33841:SF1">
    <property type="entry name" value="DNA METHYLTRANSFERASE A"/>
    <property type="match status" value="1"/>
</dbReference>
<reference evidence="8 9" key="1">
    <citation type="submission" date="2019-03" db="EMBL/GenBank/DDBJ databases">
        <title>Genomic Encyclopedia of Type Strains, Phase IV (KMG-IV): sequencing the most valuable type-strain genomes for metagenomic binning, comparative biology and taxonomic classification.</title>
        <authorList>
            <person name="Goeker M."/>
        </authorList>
    </citation>
    <scope>NUCLEOTIDE SEQUENCE [LARGE SCALE GENOMIC DNA]</scope>
    <source>
        <strain evidence="8 9">DSM 24979</strain>
    </source>
</reference>
<protein>
    <recommendedName>
        <fullName evidence="1">site-specific DNA-methyltransferase (adenine-specific)</fullName>
        <ecNumber evidence="1">2.1.1.72</ecNumber>
    </recommendedName>
</protein>
<dbReference type="InterPro" id="IPR047939">
    <property type="entry name" value="BREX_1_PglX"/>
</dbReference>
<organism evidence="8 9">
    <name type="scientific">Thermolongibacillus altinsuensis</name>
    <dbReference type="NCBI Taxonomy" id="575256"/>
    <lineage>
        <taxon>Bacteria</taxon>
        <taxon>Bacillati</taxon>
        <taxon>Bacillota</taxon>
        <taxon>Bacilli</taxon>
        <taxon>Bacillales</taxon>
        <taxon>Anoxybacillaceae</taxon>
        <taxon>Thermolongibacillus</taxon>
    </lineage>
</organism>
<dbReference type="EC" id="2.1.1.72" evidence="1"/>
<dbReference type="PRINTS" id="PR00507">
    <property type="entry name" value="N12N6MTFRASE"/>
</dbReference>
<evidence type="ECO:0000256" key="5">
    <source>
        <dbReference type="ARBA" id="ARBA00047942"/>
    </source>
</evidence>
<evidence type="ECO:0000259" key="7">
    <source>
        <dbReference type="Pfam" id="PF07669"/>
    </source>
</evidence>
<feature type="domain" description="Type II methyltransferase M.TaqI-like" evidence="7">
    <location>
        <begin position="345"/>
        <end position="567"/>
    </location>
</feature>
<dbReference type="Gene3D" id="3.40.50.150">
    <property type="entry name" value="Vaccinia Virus protein VP39"/>
    <property type="match status" value="1"/>
</dbReference>
<evidence type="ECO:0000256" key="4">
    <source>
        <dbReference type="ARBA" id="ARBA00022691"/>
    </source>
</evidence>
<evidence type="ECO:0000256" key="2">
    <source>
        <dbReference type="ARBA" id="ARBA00022603"/>
    </source>
</evidence>
<dbReference type="GO" id="GO:0032259">
    <property type="term" value="P:methylation"/>
    <property type="evidence" value="ECO:0007669"/>
    <property type="project" value="UniProtKB-KW"/>
</dbReference>
<dbReference type="PANTHER" id="PTHR33841">
    <property type="entry name" value="DNA METHYLTRANSFERASE YEEA-RELATED"/>
    <property type="match status" value="1"/>
</dbReference>
<keyword evidence="2 8" id="KW-0489">Methyltransferase</keyword>
<keyword evidence="9" id="KW-1185">Reference proteome</keyword>
<evidence type="ECO:0000256" key="3">
    <source>
        <dbReference type="ARBA" id="ARBA00022679"/>
    </source>
</evidence>
<feature type="coiled-coil region" evidence="6">
    <location>
        <begin position="1086"/>
        <end position="1144"/>
    </location>
</feature>
<dbReference type="InterPro" id="IPR029063">
    <property type="entry name" value="SAM-dependent_MTases_sf"/>
</dbReference>
<dbReference type="InterPro" id="IPR002052">
    <property type="entry name" value="DNA_methylase_N6_adenine_CS"/>
</dbReference>
<dbReference type="RefSeq" id="WP_132948757.1">
    <property type="nucleotide sequence ID" value="NZ_SLUL01000009.1"/>
</dbReference>
<dbReference type="EMBL" id="SLUL01000009">
    <property type="protein sequence ID" value="TCL48434.1"/>
    <property type="molecule type" value="Genomic_DNA"/>
</dbReference>
<gene>
    <name evidence="8" type="ORF">EDD69_10964</name>
</gene>
<dbReference type="GO" id="GO:0009007">
    <property type="term" value="F:site-specific DNA-methyltransferase (adenine-specific) activity"/>
    <property type="evidence" value="ECO:0007669"/>
    <property type="project" value="UniProtKB-EC"/>
</dbReference>
<accession>A0A4R1QMM2</accession>
<evidence type="ECO:0000313" key="8">
    <source>
        <dbReference type="EMBL" id="TCL48434.1"/>
    </source>
</evidence>
<dbReference type="Proteomes" id="UP000295658">
    <property type="component" value="Unassembled WGS sequence"/>
</dbReference>
<keyword evidence="3" id="KW-0808">Transferase</keyword>
<evidence type="ECO:0000256" key="1">
    <source>
        <dbReference type="ARBA" id="ARBA00011900"/>
    </source>
</evidence>
<dbReference type="OrthoDB" id="32195at2"/>
<sequence length="1169" mass="136127">MNKRALKEFAVYARNELRNQIALRAQAFGITPEGSPTLVTGADYVEINGKKLPLSYKNGLQKLLKEIETKGYDQVIEEVAYTWFNRLIAIRFMEVHNYLPSKIRVLSSETKGKVDPDILTDYQYTDLPVDKEEIASLLQQGKREEAYRKLLIAQCNELHKIMPFLFEKLADYTELLLPESLLHVDSLINKLGKELGDENFEHVEVIGWLYQYYISEKKDEVFAGLKKNKKITKENIPAATQLFTPHWIVRYMVENSLGHMWLESHPESNLKAEMKYYVEPAEQEPEVQAKLEELRNPNLSPEDITVLDPACGSGHILVYAFDLLYKIYEERGYPAREIPFLILEKNLYGIDIDDRAAQLAAFALMMKAREKTKKVFRHPPVLNVISIQESNDILIDQAAELIGENETEVAAIKELLQTFIGAKNYGSILRPKNVDFDRYLRKVKQLEQSGVPTLETFEVYEQLKKIKALIIQAKLLASQYDIVVTNPPYMGSKGMNPQLKKYLSDNYPKGKSDLFAAFMIRTQHFTVENGFSAAINQHSWMFLSSFEELRKEFLSHTTIYSMLHLGTRAFEEVGGEVVQSTSFVLRQSFIANYKGKYVRLVDYSSSRAKEEMFLCKKENDIFVRNQEGFKDIPGSPIAYWASPKVREIFKQNPPLKEFAEPRQGLATSDNNRFLRLWHEVTYQKIGFGCKSSLEAQESKKKWFPYNKGGEFRKWYGNQEYLVNWENDGFEIRNLVDQSGKLRSRPQNTGYYFKEGITWSFVSSSNFGVRYTPNGFIFDVGGSSIFPNNDWIYYVTAYLCSKLSFKFLQYINPTLNFQVGNIGDLPIVFNEKEKSEIDRLAIQNINISKNDWDFFETSWNFKQHPFLTFRGEAKTLEECYANWADHAEKQFQQLKKNEEELNRIFIELYGLQDELTPEVPDEEVTVRRADRVRDAKSFLSYCVGLMMGRYSLDVEGLAYAGGEWDASKYKTFQPDKDGIIPLTETAYFEDDVISRLQELLIIMFGEDTLAENLRWLAESLTMKSNETPTERLRRYFFDEFYDDHCKIYQKRPIYWMVESGSKKGFRALFYLHRYTPETLATMRFTYVQNLQEKLRQEEKRLEQDLINPDLSSAMKKRYEKQLKQLRAQQEELVEFDKKLAELANQRIALDLDDGVVVNYEKLKTILAKIR</sequence>
<dbReference type="InterPro" id="IPR011639">
    <property type="entry name" value="MethylTrfase_TaqI-like_dom"/>
</dbReference>
<dbReference type="InterPro" id="IPR050953">
    <property type="entry name" value="N4_N6_ade-DNA_methylase"/>
</dbReference>
<keyword evidence="4" id="KW-0949">S-adenosyl-L-methionine</keyword>
<name>A0A4R1QMM2_9BACL</name>
<dbReference type="NCBIfam" id="NF033452">
    <property type="entry name" value="BREX_1_MTaseX"/>
    <property type="match status" value="1"/>
</dbReference>
<evidence type="ECO:0000313" key="9">
    <source>
        <dbReference type="Proteomes" id="UP000295658"/>
    </source>
</evidence>
<dbReference type="SUPFAM" id="SSF53335">
    <property type="entry name" value="S-adenosyl-L-methionine-dependent methyltransferases"/>
    <property type="match status" value="1"/>
</dbReference>
<dbReference type="GO" id="GO:0006304">
    <property type="term" value="P:DNA modification"/>
    <property type="evidence" value="ECO:0007669"/>
    <property type="project" value="InterPro"/>
</dbReference>
<comment type="catalytic activity">
    <reaction evidence="5">
        <text>a 2'-deoxyadenosine in DNA + S-adenosyl-L-methionine = an N(6)-methyl-2'-deoxyadenosine in DNA + S-adenosyl-L-homocysteine + H(+)</text>
        <dbReference type="Rhea" id="RHEA:15197"/>
        <dbReference type="Rhea" id="RHEA-COMP:12418"/>
        <dbReference type="Rhea" id="RHEA-COMP:12419"/>
        <dbReference type="ChEBI" id="CHEBI:15378"/>
        <dbReference type="ChEBI" id="CHEBI:57856"/>
        <dbReference type="ChEBI" id="CHEBI:59789"/>
        <dbReference type="ChEBI" id="CHEBI:90615"/>
        <dbReference type="ChEBI" id="CHEBI:90616"/>
        <dbReference type="EC" id="2.1.1.72"/>
    </reaction>
</comment>
<keyword evidence="6" id="KW-0175">Coiled coil</keyword>
<dbReference type="Pfam" id="PF07669">
    <property type="entry name" value="Eco57I"/>
    <property type="match status" value="1"/>
</dbReference>
<evidence type="ECO:0000256" key="6">
    <source>
        <dbReference type="SAM" id="Coils"/>
    </source>
</evidence>
<dbReference type="GO" id="GO:0003676">
    <property type="term" value="F:nucleic acid binding"/>
    <property type="evidence" value="ECO:0007669"/>
    <property type="project" value="InterPro"/>
</dbReference>